<comment type="caution">
    <text evidence="2">The sequence shown here is derived from an EMBL/GenBank/DDBJ whole genome shotgun (WGS) entry which is preliminary data.</text>
</comment>
<reference evidence="2 3" key="1">
    <citation type="submission" date="2017-03" db="EMBL/GenBank/DDBJ databases">
        <title>Genomes of endolithic fungi from Antarctica.</title>
        <authorList>
            <person name="Coleine C."/>
            <person name="Masonjones S."/>
            <person name="Stajich J.E."/>
        </authorList>
    </citation>
    <scope>NUCLEOTIDE SEQUENCE [LARGE SCALE GENOMIC DNA]</scope>
    <source>
        <strain evidence="2 3">CCFEE 6315</strain>
    </source>
</reference>
<evidence type="ECO:0000313" key="3">
    <source>
        <dbReference type="Proteomes" id="UP000308549"/>
    </source>
</evidence>
<feature type="region of interest" description="Disordered" evidence="1">
    <location>
        <begin position="465"/>
        <end position="556"/>
    </location>
</feature>
<feature type="region of interest" description="Disordered" evidence="1">
    <location>
        <begin position="312"/>
        <end position="344"/>
    </location>
</feature>
<accession>A0A4U0U363</accession>
<organism evidence="2 3">
    <name type="scientific">Salinomyces thailandicus</name>
    <dbReference type="NCBI Taxonomy" id="706561"/>
    <lineage>
        <taxon>Eukaryota</taxon>
        <taxon>Fungi</taxon>
        <taxon>Dikarya</taxon>
        <taxon>Ascomycota</taxon>
        <taxon>Pezizomycotina</taxon>
        <taxon>Dothideomycetes</taxon>
        <taxon>Dothideomycetidae</taxon>
        <taxon>Mycosphaerellales</taxon>
        <taxon>Teratosphaeriaceae</taxon>
        <taxon>Salinomyces</taxon>
    </lineage>
</organism>
<feature type="compositionally biased region" description="Low complexity" evidence="1">
    <location>
        <begin position="330"/>
        <end position="342"/>
    </location>
</feature>
<dbReference type="EMBL" id="NAJL01000014">
    <property type="protein sequence ID" value="TKA29453.1"/>
    <property type="molecule type" value="Genomic_DNA"/>
</dbReference>
<feature type="compositionally biased region" description="Gly residues" evidence="1">
    <location>
        <begin position="583"/>
        <end position="592"/>
    </location>
</feature>
<feature type="region of interest" description="Disordered" evidence="1">
    <location>
        <begin position="569"/>
        <end position="661"/>
    </location>
</feature>
<name>A0A4U0U363_9PEZI</name>
<proteinExistence type="predicted"/>
<dbReference type="Proteomes" id="UP000308549">
    <property type="component" value="Unassembled WGS sequence"/>
</dbReference>
<dbReference type="AlphaFoldDB" id="A0A4U0U363"/>
<sequence length="661" mass="70339">MQVPVVSKEEWREMSRRAALADELNRDITTASQQFVDEVVVKFNLDRVICEEFCQSMLRALKSDEGAYRECKCRQLNVTLSRVFDGIASLVYTVLYAGEPQQDGSSLDLMGLFGNWTQDQGEVLSADDISSISKCLREASVLSHEAQSQEELVAEMNEHFATLRAKIGRQVKAAKWEIPSHHGMKLYPGAMWHELPAANGLFLKRTRGYPLKSYALPEGGHKLTGDSANLPRTEAERLHLQELKTDAEKLHTQMLLAFNKETHAADVQDIDAMGNTIWKDPERPTRNYYGWSLDLIERRKEVAKTFKNNTIGYADLRPPPPRSRPMQSSNYGRYGGNNRFGNQPDQRFDGRYGDAGYGRGGCGGGYPGGYPGGYGNDPRGRGGGYGGGGGYGRGDFNFGRGGGNGRYGAARGGHNASSSETDLPCGGRGHSGSSPDNGGFGSGNYNRYGFDGSFVGQGRLNASSSDVDLGRGDFYGPSSSGNLRGQGDHYRPGSSGGPGSQGNHDRSGSSSDPGGRGDCYRPGSSSGLVGQGDHNRLDSSGGPGGRGGLNASSSDGGFGRGGYNEYGFDGSFVGQGDHNRPGSSGGPGGRGGHNASSFAGRFSRSERGSSPGNPGGYNSGGDFRQGDHGSGRSGRGWPTFAIGFGRGGPNGRGFHNNGQSR</sequence>
<evidence type="ECO:0000256" key="1">
    <source>
        <dbReference type="SAM" id="MobiDB-lite"/>
    </source>
</evidence>
<evidence type="ECO:0000313" key="2">
    <source>
        <dbReference type="EMBL" id="TKA29453.1"/>
    </source>
</evidence>
<feature type="region of interest" description="Disordered" evidence="1">
    <location>
        <begin position="409"/>
        <end position="440"/>
    </location>
</feature>
<dbReference type="OrthoDB" id="21470at2759"/>
<gene>
    <name evidence="2" type="ORF">B0A50_03466</name>
</gene>
<protein>
    <submittedName>
        <fullName evidence="2">Uncharacterized protein</fullName>
    </submittedName>
</protein>
<keyword evidence="3" id="KW-1185">Reference proteome</keyword>
<feature type="compositionally biased region" description="Low complexity" evidence="1">
    <location>
        <begin position="652"/>
        <end position="661"/>
    </location>
</feature>